<dbReference type="CDD" id="cd17731">
    <property type="entry name" value="BRCT_TopBP1_rpt2_like"/>
    <property type="match status" value="1"/>
</dbReference>
<evidence type="ECO:0000256" key="2">
    <source>
        <dbReference type="SAM" id="MobiDB-lite"/>
    </source>
</evidence>
<dbReference type="EMBL" id="MU253794">
    <property type="protein sequence ID" value="KAG9246747.1"/>
    <property type="molecule type" value="Genomic_DNA"/>
</dbReference>
<dbReference type="PROSITE" id="PS50172">
    <property type="entry name" value="BRCT"/>
    <property type="match status" value="3"/>
</dbReference>
<feature type="compositionally biased region" description="Polar residues" evidence="2">
    <location>
        <begin position="548"/>
        <end position="559"/>
    </location>
</feature>
<feature type="domain" description="BRCT" evidence="3">
    <location>
        <begin position="1"/>
        <end position="51"/>
    </location>
</feature>
<dbReference type="SUPFAM" id="SSF52113">
    <property type="entry name" value="BRCT domain"/>
    <property type="match status" value="3"/>
</dbReference>
<feature type="compositionally biased region" description="Polar residues" evidence="2">
    <location>
        <begin position="586"/>
        <end position="596"/>
    </location>
</feature>
<comment type="caution">
    <text evidence="4">The sequence shown here is derived from an EMBL/GenBank/DDBJ whole genome shotgun (WGS) entry which is preliminary data.</text>
</comment>
<feature type="domain" description="BRCT" evidence="3">
    <location>
        <begin position="376"/>
        <end position="465"/>
    </location>
</feature>
<organism evidence="4 5">
    <name type="scientific">Calycina marina</name>
    <dbReference type="NCBI Taxonomy" id="1763456"/>
    <lineage>
        <taxon>Eukaryota</taxon>
        <taxon>Fungi</taxon>
        <taxon>Dikarya</taxon>
        <taxon>Ascomycota</taxon>
        <taxon>Pezizomycotina</taxon>
        <taxon>Leotiomycetes</taxon>
        <taxon>Helotiales</taxon>
        <taxon>Pezizellaceae</taxon>
        <taxon>Calycina</taxon>
    </lineage>
</organism>
<evidence type="ECO:0000259" key="3">
    <source>
        <dbReference type="PROSITE" id="PS50172"/>
    </source>
</evidence>
<dbReference type="Pfam" id="PF12738">
    <property type="entry name" value="PTCB-BRCT"/>
    <property type="match status" value="2"/>
</dbReference>
<dbReference type="GO" id="GO:0033314">
    <property type="term" value="P:mitotic DNA replication checkpoint signaling"/>
    <property type="evidence" value="ECO:0007669"/>
    <property type="project" value="TreeGrafter"/>
</dbReference>
<proteinExistence type="predicted"/>
<feature type="compositionally biased region" description="Basic and acidic residues" evidence="2">
    <location>
        <begin position="723"/>
        <end position="736"/>
    </location>
</feature>
<protein>
    <recommendedName>
        <fullName evidence="3">BRCT domain-containing protein</fullName>
    </recommendedName>
</protein>
<reference evidence="4" key="1">
    <citation type="journal article" date="2021" name="IMA Fungus">
        <title>Genomic characterization of three marine fungi, including Emericellopsis atlantica sp. nov. with signatures of a generalist lifestyle and marine biomass degradation.</title>
        <authorList>
            <person name="Hagestad O.C."/>
            <person name="Hou L."/>
            <person name="Andersen J.H."/>
            <person name="Hansen E.H."/>
            <person name="Altermark B."/>
            <person name="Li C."/>
            <person name="Kuhnert E."/>
            <person name="Cox R.J."/>
            <person name="Crous P.W."/>
            <person name="Spatafora J.W."/>
            <person name="Lail K."/>
            <person name="Amirebrahimi M."/>
            <person name="Lipzen A."/>
            <person name="Pangilinan J."/>
            <person name="Andreopoulos W."/>
            <person name="Hayes R.D."/>
            <person name="Ng V."/>
            <person name="Grigoriev I.V."/>
            <person name="Jackson S.A."/>
            <person name="Sutton T.D.S."/>
            <person name="Dobson A.D.W."/>
            <person name="Rama T."/>
        </authorList>
    </citation>
    <scope>NUCLEOTIDE SEQUENCE</scope>
    <source>
        <strain evidence="4">TRa3180A</strain>
    </source>
</reference>
<feature type="compositionally biased region" description="Basic and acidic residues" evidence="2">
    <location>
        <begin position="481"/>
        <end position="493"/>
    </location>
</feature>
<feature type="region of interest" description="Disordered" evidence="2">
    <location>
        <begin position="474"/>
        <end position="677"/>
    </location>
</feature>
<sequence length="760" mass="83974">MAEMAKQMGADIQYDLTSDVTHLIIGDYNTPKYKYVAKERPDVKPMTMEWVEAVRDQWVEDEQIEIEGLEKQYTLPTLHGLRLSMTGCDDPAERMEIAESVKANGGSYEGDLTKQITHLISFRTEGAKYKAAKTWGLKIVAIEWLRDSLERGMILDHTLYDPTLPIEERGKGAWDRNKRRISLGKRYRGEISAGLNLDKRKLRRTASTKLSTGHDEMWEDIMGGVPQVMRSGVWGTADEPETATTATTDATEALRNEAAQYDSMKSDGCAPTQDIGGIFSSCRFFLDGFESRNHQILCDFMVPEGADLCCSMVELAKSTQGTVRLFRVISSSAYGPDPEPGVEVVNEWWVERCIYNKAFLEPSVNVLGRPFPKFPITGFSELIISSAAFSGMELKQVKQAVELIGAKYSEEFTSHSSLLVTKVVAHLRKDKSELAAECNIPILNAEWLWDSITAGEKLSFTNYLFRKVRRSDSLPAKSRPAKQDSKLRSKSDQAKILSKPASSSSISSKPPRMSRLDTSAFEDDGPAVPSIKPEDSSQAQLPPRVPKTSFSTLKTADSESNTTDITSSLTDLSKTPTLPFTERSHNSPTRTTSTDSAHSEKQPPRPSIDPDISLNISNLLAKTKRSAPTAAEFSDRRRGGRILGRVTSNMSSTSVNSSTGTPDSNIDLAKPASPPTVEQFLDAGNDRRIQQDVDSQPPATQLNYDDPVSAEYKETIMARMKGEKVEGRKPLTKEKNITLGDISGAGAAGRKSKRRPAGFR</sequence>
<keyword evidence="1" id="KW-0677">Repeat</keyword>
<feature type="region of interest" description="Disordered" evidence="2">
    <location>
        <begin position="723"/>
        <end position="760"/>
    </location>
</feature>
<feature type="compositionally biased region" description="Low complexity" evidence="2">
    <location>
        <begin position="646"/>
        <end position="659"/>
    </location>
</feature>
<dbReference type="Gene3D" id="3.40.50.10190">
    <property type="entry name" value="BRCT domain"/>
    <property type="match status" value="4"/>
</dbReference>
<dbReference type="Proteomes" id="UP000887226">
    <property type="component" value="Unassembled WGS sequence"/>
</dbReference>
<dbReference type="AlphaFoldDB" id="A0A9P8CHB8"/>
<keyword evidence="5" id="KW-1185">Reference proteome</keyword>
<evidence type="ECO:0000256" key="1">
    <source>
        <dbReference type="ARBA" id="ARBA00022737"/>
    </source>
</evidence>
<dbReference type="PANTHER" id="PTHR13561">
    <property type="entry name" value="DNA REPLICATION REGULATOR DPB11-RELATED"/>
    <property type="match status" value="1"/>
</dbReference>
<dbReference type="InterPro" id="IPR036420">
    <property type="entry name" value="BRCT_dom_sf"/>
</dbReference>
<evidence type="ECO:0000313" key="5">
    <source>
        <dbReference type="Proteomes" id="UP000887226"/>
    </source>
</evidence>
<feature type="compositionally biased region" description="Low complexity" evidence="2">
    <location>
        <begin position="560"/>
        <end position="573"/>
    </location>
</feature>
<evidence type="ECO:0000313" key="4">
    <source>
        <dbReference type="EMBL" id="KAG9246747.1"/>
    </source>
</evidence>
<gene>
    <name evidence="4" type="ORF">BJ878DRAFT_478042</name>
</gene>
<dbReference type="GO" id="GO:0006270">
    <property type="term" value="P:DNA replication initiation"/>
    <property type="evidence" value="ECO:0007669"/>
    <property type="project" value="TreeGrafter"/>
</dbReference>
<dbReference type="PANTHER" id="PTHR13561:SF20">
    <property type="entry name" value="DNA TOPOISOMERASE 2-BINDING PROTEIN 1"/>
    <property type="match status" value="1"/>
</dbReference>
<dbReference type="OrthoDB" id="251770at2759"/>
<dbReference type="Pfam" id="PF00533">
    <property type="entry name" value="BRCT"/>
    <property type="match status" value="1"/>
</dbReference>
<dbReference type="SMART" id="SM00292">
    <property type="entry name" value="BRCT"/>
    <property type="match status" value="3"/>
</dbReference>
<feature type="domain" description="BRCT" evidence="3">
    <location>
        <begin position="73"/>
        <end position="162"/>
    </location>
</feature>
<dbReference type="InterPro" id="IPR059215">
    <property type="entry name" value="BRCT2_TopBP1-like"/>
</dbReference>
<dbReference type="InterPro" id="IPR001357">
    <property type="entry name" value="BRCT_dom"/>
</dbReference>
<name>A0A9P8CHB8_9HELO</name>
<accession>A0A9P8CHB8</accession>
<feature type="compositionally biased region" description="Basic residues" evidence="2">
    <location>
        <begin position="750"/>
        <end position="760"/>
    </location>
</feature>
<feature type="compositionally biased region" description="Low complexity" evidence="2">
    <location>
        <begin position="494"/>
        <end position="511"/>
    </location>
</feature>
<dbReference type="GO" id="GO:0007095">
    <property type="term" value="P:mitotic G2 DNA damage checkpoint signaling"/>
    <property type="evidence" value="ECO:0007669"/>
    <property type="project" value="TreeGrafter"/>
</dbReference>